<dbReference type="Proteomes" id="UP000695007">
    <property type="component" value="Unplaced"/>
</dbReference>
<reference evidence="2" key="1">
    <citation type="submission" date="2025-08" db="UniProtKB">
        <authorList>
            <consortium name="RefSeq"/>
        </authorList>
    </citation>
    <scope>IDENTIFICATION</scope>
</reference>
<proteinExistence type="predicted"/>
<dbReference type="GeneID" id="105363136"/>
<evidence type="ECO:0000313" key="1">
    <source>
        <dbReference type="Proteomes" id="UP000695007"/>
    </source>
</evidence>
<dbReference type="RefSeq" id="XP_011499049.1">
    <property type="nucleotide sequence ID" value="XM_011500747.1"/>
</dbReference>
<organism evidence="1 2">
    <name type="scientific">Ceratosolen solmsi marchali</name>
    <dbReference type="NCBI Taxonomy" id="326594"/>
    <lineage>
        <taxon>Eukaryota</taxon>
        <taxon>Metazoa</taxon>
        <taxon>Ecdysozoa</taxon>
        <taxon>Arthropoda</taxon>
        <taxon>Hexapoda</taxon>
        <taxon>Insecta</taxon>
        <taxon>Pterygota</taxon>
        <taxon>Neoptera</taxon>
        <taxon>Endopterygota</taxon>
        <taxon>Hymenoptera</taxon>
        <taxon>Apocrita</taxon>
        <taxon>Proctotrupomorpha</taxon>
        <taxon>Chalcidoidea</taxon>
        <taxon>Agaonidae</taxon>
        <taxon>Agaoninae</taxon>
        <taxon>Ceratosolen</taxon>
    </lineage>
</organism>
<protein>
    <submittedName>
        <fullName evidence="2">Uncharacterized protein LOC105363136</fullName>
    </submittedName>
</protein>
<gene>
    <name evidence="2" type="primary">LOC105363136</name>
</gene>
<dbReference type="KEGG" id="csol:105363136"/>
<sequence length="108" mass="12328">MDDLGVRRRRPGSKSRVTSMFQRISWCGCINESRVSSRPKSPTLGESSWRSALIVDDEEYDDVARYFDLSSVKFIDEDAEDEVSEPKSTIAPICRLESYDGIEECLVR</sequence>
<dbReference type="AlphaFoldDB" id="A0AAJ7DWK1"/>
<name>A0AAJ7DWK1_9HYME</name>
<keyword evidence="1" id="KW-1185">Reference proteome</keyword>
<evidence type="ECO:0000313" key="2">
    <source>
        <dbReference type="RefSeq" id="XP_011499049.1"/>
    </source>
</evidence>
<accession>A0AAJ7DWK1</accession>